<dbReference type="Proteomes" id="UP000622547">
    <property type="component" value="Unassembled WGS sequence"/>
</dbReference>
<evidence type="ECO:0000313" key="3">
    <source>
        <dbReference type="Proteomes" id="UP000622547"/>
    </source>
</evidence>
<gene>
    <name evidence="2" type="ORF">Pph01_27260</name>
</gene>
<dbReference type="AlphaFoldDB" id="A0A8J3U369"/>
<keyword evidence="3" id="KW-1185">Reference proteome</keyword>
<feature type="signal peptide" evidence="1">
    <location>
        <begin position="1"/>
        <end position="21"/>
    </location>
</feature>
<dbReference type="EMBL" id="BOOP01000009">
    <property type="protein sequence ID" value="GII37723.1"/>
    <property type="molecule type" value="Genomic_DNA"/>
</dbReference>
<organism evidence="2 3">
    <name type="scientific">Planotetraspora phitsanulokensis</name>
    <dbReference type="NCBI Taxonomy" id="575192"/>
    <lineage>
        <taxon>Bacteria</taxon>
        <taxon>Bacillati</taxon>
        <taxon>Actinomycetota</taxon>
        <taxon>Actinomycetes</taxon>
        <taxon>Streptosporangiales</taxon>
        <taxon>Streptosporangiaceae</taxon>
        <taxon>Planotetraspora</taxon>
    </lineage>
</organism>
<reference evidence="2 3" key="1">
    <citation type="submission" date="2021-01" db="EMBL/GenBank/DDBJ databases">
        <title>Whole genome shotgun sequence of Planotetraspora phitsanulokensis NBRC 104273.</title>
        <authorList>
            <person name="Komaki H."/>
            <person name="Tamura T."/>
        </authorList>
    </citation>
    <scope>NUCLEOTIDE SEQUENCE [LARGE SCALE GENOMIC DNA]</scope>
    <source>
        <strain evidence="2 3">NBRC 104273</strain>
    </source>
</reference>
<feature type="chain" id="PRO_5035304616" description="DUF732 domain-containing protein" evidence="1">
    <location>
        <begin position="22"/>
        <end position="127"/>
    </location>
</feature>
<dbReference type="PROSITE" id="PS51257">
    <property type="entry name" value="PROKAR_LIPOPROTEIN"/>
    <property type="match status" value="1"/>
</dbReference>
<proteinExistence type="predicted"/>
<evidence type="ECO:0008006" key="4">
    <source>
        <dbReference type="Google" id="ProtNLM"/>
    </source>
</evidence>
<protein>
    <recommendedName>
        <fullName evidence="4">DUF732 domain-containing protein</fullName>
    </recommendedName>
</protein>
<evidence type="ECO:0000313" key="2">
    <source>
        <dbReference type="EMBL" id="GII37723.1"/>
    </source>
</evidence>
<name>A0A8J3U369_9ACTN</name>
<evidence type="ECO:0000256" key="1">
    <source>
        <dbReference type="SAM" id="SignalP"/>
    </source>
</evidence>
<comment type="caution">
    <text evidence="2">The sequence shown here is derived from an EMBL/GenBank/DDBJ whole genome shotgun (WGS) entry which is preliminary data.</text>
</comment>
<accession>A0A8J3U369</accession>
<keyword evidence="1" id="KW-0732">Signal</keyword>
<sequence length="127" mass="13599">MKPPMLMIPVLFALVMLSACGSDETGPPPAPVIDMPSIRPDPDSIAHAKYSEALNAIDPEIVGDMPVDEGLNRGRALCTAMKGSADYAELLELTRKQFTDPGHPNGFGPAKNMLILHAVRQYLCPAS</sequence>